<dbReference type="Gene3D" id="3.30.70.870">
    <property type="entry name" value="Elongation Factor G (Translational Gtpase), domain 3"/>
    <property type="match status" value="1"/>
</dbReference>
<dbReference type="InterPro" id="IPR027417">
    <property type="entry name" value="P-loop_NTPase"/>
</dbReference>
<dbReference type="GO" id="GO:0003746">
    <property type="term" value="F:translation elongation factor activity"/>
    <property type="evidence" value="ECO:0007669"/>
    <property type="project" value="UniProtKB-KW"/>
</dbReference>
<dbReference type="SMART" id="SM00889">
    <property type="entry name" value="EFG_IV"/>
    <property type="match status" value="1"/>
</dbReference>
<dbReference type="Gene3D" id="3.30.230.10">
    <property type="match status" value="1"/>
</dbReference>
<dbReference type="InterPro" id="IPR035649">
    <property type="entry name" value="EFG_V"/>
</dbReference>
<dbReference type="Pfam" id="PF00009">
    <property type="entry name" value="GTP_EFTU"/>
    <property type="match status" value="1"/>
</dbReference>
<evidence type="ECO:0000259" key="8">
    <source>
        <dbReference type="SMART" id="SM00889"/>
    </source>
</evidence>
<dbReference type="InterPro" id="IPR047872">
    <property type="entry name" value="EFG_IV"/>
</dbReference>
<dbReference type="KEGG" id="cbot:ATE48_11620"/>
<evidence type="ECO:0000313" key="10">
    <source>
        <dbReference type="Proteomes" id="UP000092498"/>
    </source>
</evidence>
<accession>A0A1B1AJ17</accession>
<evidence type="ECO:0000259" key="7">
    <source>
        <dbReference type="SMART" id="SM00838"/>
    </source>
</evidence>
<keyword evidence="5" id="KW-0342">GTP-binding</keyword>
<dbReference type="Pfam" id="PF03764">
    <property type="entry name" value="EFG_IV"/>
    <property type="match status" value="1"/>
</dbReference>
<dbReference type="STRING" id="1759059.ATE48_11620"/>
<dbReference type="PANTHER" id="PTHR43261">
    <property type="entry name" value="TRANSLATION ELONGATION FACTOR G-RELATED"/>
    <property type="match status" value="1"/>
</dbReference>
<dbReference type="SUPFAM" id="SSF54211">
    <property type="entry name" value="Ribosomal protein S5 domain 2-like"/>
    <property type="match status" value="1"/>
</dbReference>
<dbReference type="PANTHER" id="PTHR43261:SF7">
    <property type="entry name" value="ELONGATION FACTOR G-LIKE PROTEIN"/>
    <property type="match status" value="1"/>
</dbReference>
<dbReference type="Gene3D" id="3.40.50.300">
    <property type="entry name" value="P-loop containing nucleotide triphosphate hydrolases"/>
    <property type="match status" value="1"/>
</dbReference>
<dbReference type="OrthoDB" id="9802948at2"/>
<feature type="domain" description="Elongation factor EFG" evidence="7">
    <location>
        <begin position="565"/>
        <end position="655"/>
    </location>
</feature>
<dbReference type="Pfam" id="PF14492">
    <property type="entry name" value="EFG_III"/>
    <property type="match status" value="1"/>
</dbReference>
<dbReference type="Gene3D" id="3.30.70.240">
    <property type="match status" value="1"/>
</dbReference>
<dbReference type="InterPro" id="IPR000640">
    <property type="entry name" value="EFG_V-like"/>
</dbReference>
<comment type="function">
    <text evidence="6">Catalyzes the GTP-dependent ribosomal translocation step during translation elongation. During this step, the ribosome changes from the pre-translocational (PRE) to the post-translocational (POST) state as the newly formed A-site-bound peptidyl-tRNA and P-site-bound deacylated tRNA move to the P and E sites, respectively. Catalyzes the coordinated movement of the two tRNA molecules, the mRNA and conformational changes in the ribosome.</text>
</comment>
<dbReference type="GO" id="GO:0097216">
    <property type="term" value="F:guanosine tetraphosphate binding"/>
    <property type="evidence" value="ECO:0007669"/>
    <property type="project" value="UniProtKB-ARBA"/>
</dbReference>
<proteinExistence type="predicted"/>
<evidence type="ECO:0000256" key="5">
    <source>
        <dbReference type="ARBA" id="ARBA00023134"/>
    </source>
</evidence>
<dbReference type="CDD" id="cd01434">
    <property type="entry name" value="EFG_mtEFG1_IV"/>
    <property type="match status" value="1"/>
</dbReference>
<dbReference type="InParanoid" id="A0A1B1AJ17"/>
<dbReference type="Proteomes" id="UP000092498">
    <property type="component" value="Chromosome"/>
</dbReference>
<dbReference type="SUPFAM" id="SSF54980">
    <property type="entry name" value="EF-G C-terminal domain-like"/>
    <property type="match status" value="2"/>
</dbReference>
<dbReference type="GO" id="GO:0032790">
    <property type="term" value="P:ribosome disassembly"/>
    <property type="evidence" value="ECO:0007669"/>
    <property type="project" value="TreeGrafter"/>
</dbReference>
<dbReference type="InterPro" id="IPR005517">
    <property type="entry name" value="Transl_elong_EFG/EF2_IV"/>
</dbReference>
<keyword evidence="3 9" id="KW-0251">Elongation factor</keyword>
<evidence type="ECO:0000256" key="4">
    <source>
        <dbReference type="ARBA" id="ARBA00022917"/>
    </source>
</evidence>
<dbReference type="EMBL" id="CP013244">
    <property type="protein sequence ID" value="ANP46520.1"/>
    <property type="molecule type" value="Genomic_DNA"/>
</dbReference>
<dbReference type="InterPro" id="IPR041095">
    <property type="entry name" value="EFG_II"/>
</dbReference>
<evidence type="ECO:0000256" key="2">
    <source>
        <dbReference type="ARBA" id="ARBA00022741"/>
    </source>
</evidence>
<gene>
    <name evidence="9" type="ORF">ATE48_11620</name>
</gene>
<dbReference type="InterPro" id="IPR000795">
    <property type="entry name" value="T_Tr_GTP-bd_dom"/>
</dbReference>
<keyword evidence="4" id="KW-0648">Protein biosynthesis</keyword>
<evidence type="ECO:0000313" key="9">
    <source>
        <dbReference type="EMBL" id="ANP46520.1"/>
    </source>
</evidence>
<dbReference type="SUPFAM" id="SSF50447">
    <property type="entry name" value="Translation proteins"/>
    <property type="match status" value="1"/>
</dbReference>
<organism evidence="9 10">
    <name type="scientific">Candidatus Viadribacter manganicus</name>
    <dbReference type="NCBI Taxonomy" id="1759059"/>
    <lineage>
        <taxon>Bacteria</taxon>
        <taxon>Pseudomonadati</taxon>
        <taxon>Pseudomonadota</taxon>
        <taxon>Alphaproteobacteria</taxon>
        <taxon>Hyphomonadales</taxon>
        <taxon>Hyphomonadaceae</taxon>
        <taxon>Candidatus Viadribacter</taxon>
    </lineage>
</organism>
<sequence>MPESKSANVVRAIAVVGPTGAGKTALIQALASAASGGPGIAPAAVGQSTETQFTAIDFMGDHYALIDAPGAVDFLADADFALPAVDLAIVVADPDPDKAVLVQPFLKALEELQIPRAIFINKIDAARGRIRDLLEALQPVSTAPLVARQIPIWESDKITGFVDLALERAYQYEQGKPSKIIDIPKDLAARETEARFHMLEQLADYDDELMEKLLSDVAPDRDTVFADLVKETRDSLIAPVFFGSTANGNGVRRLLKALRHDTPEPKYAAARLGLSGSGAYVAKISHAGQAGKLAFARVFGAALNDSDQLTLSDGSSQRPGALFSVAGSQTKKVSRVPEGDIAAIGKLDPVAAGDLLGASGLQKLKLSFKKRFPVYQLSITTKDRKDDVRLSGALQKLVDEDAGLNVVHDQTTHEILLQGQGEPHLRSVLDRLKGRFNVEVATAPPSTPYKESLRKNVEVRGRHKKQTGGHGQFGDCVIQVKPLPRGEGFQFVDKITGGAIPRQWIPAVEAGVKDAMVKGAIGFPVVDVAVTLIDGSFHAVDSSEHSFQQAGRIGMQEAIEQCGSVLLEPVEKLSIYTPSSGTPKINSAVSAHNGQILGFEPREGWQGWDRVDVYLPHSERQNFIIELRSLTQGLATFEAEYDHMVEVTGRRADDVAKKAQASA</sequence>
<dbReference type="SMART" id="SM00838">
    <property type="entry name" value="EFG_C"/>
    <property type="match status" value="1"/>
</dbReference>
<reference evidence="9 10" key="1">
    <citation type="submission" date="2015-11" db="EMBL/GenBank/DDBJ databases">
        <title>Whole-Genome Sequence of Candidatus Oderbacter manganicum from the National Park Lower Oder Valley, Germany.</title>
        <authorList>
            <person name="Braun B."/>
            <person name="Liere K."/>
            <person name="Szewzyk U."/>
        </authorList>
    </citation>
    <scope>NUCLEOTIDE SEQUENCE [LARGE SCALE GENOMIC DNA]</scope>
    <source>
        <strain evidence="9 10">OTSz_A_272</strain>
    </source>
</reference>
<dbReference type="RefSeq" id="WP_066771700.1">
    <property type="nucleotide sequence ID" value="NZ_CP013244.1"/>
</dbReference>
<dbReference type="Gene3D" id="2.40.30.10">
    <property type="entry name" value="Translation factors"/>
    <property type="match status" value="1"/>
</dbReference>
<dbReference type="GO" id="GO:0005525">
    <property type="term" value="F:GTP binding"/>
    <property type="evidence" value="ECO:0007669"/>
    <property type="project" value="UniProtKB-KW"/>
</dbReference>
<keyword evidence="10" id="KW-1185">Reference proteome</keyword>
<dbReference type="InterPro" id="IPR035647">
    <property type="entry name" value="EFG_III/V"/>
</dbReference>
<dbReference type="SUPFAM" id="SSF52540">
    <property type="entry name" value="P-loop containing nucleoside triphosphate hydrolases"/>
    <property type="match status" value="1"/>
</dbReference>
<dbReference type="AlphaFoldDB" id="A0A1B1AJ17"/>
<protein>
    <recommendedName>
        <fullName evidence="1">Elongation factor G</fullName>
    </recommendedName>
</protein>
<evidence type="ECO:0000256" key="1">
    <source>
        <dbReference type="ARBA" id="ARBA00017872"/>
    </source>
</evidence>
<name>A0A1B1AJ17_9PROT</name>
<evidence type="ECO:0000256" key="3">
    <source>
        <dbReference type="ARBA" id="ARBA00022768"/>
    </source>
</evidence>
<dbReference type="InterPro" id="IPR020568">
    <property type="entry name" value="Ribosomal_Su5_D2-typ_SF"/>
</dbReference>
<dbReference type="CDD" id="cd03713">
    <property type="entry name" value="EFG_mtEFG_C"/>
    <property type="match status" value="1"/>
</dbReference>
<dbReference type="Pfam" id="PF00679">
    <property type="entry name" value="EFG_C"/>
    <property type="match status" value="1"/>
</dbReference>
<dbReference type="NCBIfam" id="NF009379">
    <property type="entry name" value="PRK12740.1-3"/>
    <property type="match status" value="1"/>
</dbReference>
<dbReference type="InterPro" id="IPR014721">
    <property type="entry name" value="Ribsml_uS5_D2-typ_fold_subgr"/>
</dbReference>
<feature type="domain" description="Translation elongation factor EFG/EF2" evidence="8">
    <location>
        <begin position="446"/>
        <end position="563"/>
    </location>
</feature>
<dbReference type="GO" id="GO:0003924">
    <property type="term" value="F:GTPase activity"/>
    <property type="evidence" value="ECO:0007669"/>
    <property type="project" value="InterPro"/>
</dbReference>
<evidence type="ECO:0000256" key="6">
    <source>
        <dbReference type="ARBA" id="ARBA00024731"/>
    </source>
</evidence>
<keyword evidence="2" id="KW-0547">Nucleotide-binding</keyword>
<dbReference type="InterPro" id="IPR009000">
    <property type="entry name" value="Transl_B-barrel_sf"/>
</dbReference>